<dbReference type="RefSeq" id="XP_002181372.1">
    <property type="nucleotide sequence ID" value="XM_002181336.1"/>
</dbReference>
<dbReference type="InterPro" id="IPR004728">
    <property type="entry name" value="Sec62"/>
</dbReference>
<dbReference type="OMA" id="VYPHQCK"/>
<evidence type="ECO:0000256" key="4">
    <source>
        <dbReference type="ARBA" id="ARBA00022448"/>
    </source>
</evidence>
<keyword evidence="9" id="KW-0811">Translocation</keyword>
<evidence type="ECO:0000256" key="6">
    <source>
        <dbReference type="ARBA" id="ARBA00022824"/>
    </source>
</evidence>
<reference evidence="13" key="2">
    <citation type="submission" date="2008-08" db="EMBL/GenBank/DDBJ databases">
        <authorList>
            <consortium name="Diatom Consortium"/>
            <person name="Grigoriev I."/>
            <person name="Grimwood J."/>
            <person name="Kuo A."/>
            <person name="Otillar R.P."/>
            <person name="Salamov A."/>
            <person name="Detter J.C."/>
            <person name="Lindquist E."/>
            <person name="Shapiro H."/>
            <person name="Lucas S."/>
            <person name="Glavina del Rio T."/>
            <person name="Pitluck S."/>
            <person name="Rokhsar D."/>
            <person name="Bowler C."/>
        </authorList>
    </citation>
    <scope>GENOME REANNOTATION</scope>
    <source>
        <strain evidence="13">CCAP 1055/1</strain>
    </source>
</reference>
<keyword evidence="10 11" id="KW-0472">Membrane</keyword>
<dbReference type="FunCoup" id="B7G2F8">
    <property type="interactions" value="52"/>
</dbReference>
<dbReference type="eggNOG" id="KOG2927">
    <property type="taxonomic scope" value="Eukaryota"/>
</dbReference>
<name>B7G2F8_PHATC</name>
<dbReference type="InParanoid" id="B7G2F8"/>
<dbReference type="GeneID" id="7202173"/>
<keyword evidence="7" id="KW-0653">Protein transport</keyword>
<evidence type="ECO:0000313" key="13">
    <source>
        <dbReference type="Proteomes" id="UP000000759"/>
    </source>
</evidence>
<evidence type="ECO:0000313" key="12">
    <source>
        <dbReference type="EMBL" id="EEC47295.1"/>
    </source>
</evidence>
<proteinExistence type="inferred from homology"/>
<evidence type="ECO:0000256" key="8">
    <source>
        <dbReference type="ARBA" id="ARBA00022989"/>
    </source>
</evidence>
<dbReference type="AlphaFoldDB" id="B7G2F8"/>
<protein>
    <recommendedName>
        <fullName evidence="3">Translocation protein SEC62</fullName>
    </recommendedName>
</protein>
<dbReference type="Pfam" id="PF03839">
    <property type="entry name" value="Sec62"/>
    <property type="match status" value="1"/>
</dbReference>
<keyword evidence="6" id="KW-0256">Endoplasmic reticulum</keyword>
<dbReference type="OrthoDB" id="200187at2759"/>
<keyword evidence="4" id="KW-0813">Transport</keyword>
<keyword evidence="5 11" id="KW-0812">Transmembrane</keyword>
<sequence>MASDATPSFYEDIDNLKKLCDFLRGKHGPPVREALLIEKRVHYMKGEKLVNFLVEPKKGTKWPTNLPKFASRSDAILVCKELCKQQFLLRSEKRGKGELDVARVRDFDEAGYFTWVYEGDKTMSHLMSAGLIVGFLFCVCFPIWPQFLRVFVWYLSVTLLLFIFILVTFRALAFLFIWIIGFEFWFLPNLFDETLSFVDSFKPVYSFDPAKPGQLPYRIGVAVAFGSFCYWAVTQPSEFDGFRAAQGDFLKDLYAGTLLSDMSQEDKENIDKPKIQSLDDLLKSLDQDIKENADFLSEEDEDEKLDSLLDNLVDIEEDIAEEEE</sequence>
<evidence type="ECO:0000256" key="3">
    <source>
        <dbReference type="ARBA" id="ARBA00021257"/>
    </source>
</evidence>
<dbReference type="HOGENOM" id="CLU_827607_0_0_1"/>
<dbReference type="KEGG" id="pti:PHATRDRAFT_47099"/>
<dbReference type="GO" id="GO:0005789">
    <property type="term" value="C:endoplasmic reticulum membrane"/>
    <property type="evidence" value="ECO:0007669"/>
    <property type="project" value="UniProtKB-SubCell"/>
</dbReference>
<evidence type="ECO:0000256" key="11">
    <source>
        <dbReference type="SAM" id="Phobius"/>
    </source>
</evidence>
<accession>B7G2F8</accession>
<comment type="subcellular location">
    <subcellularLocation>
        <location evidence="1">Endoplasmic reticulum membrane</location>
        <topology evidence="1">Multi-pass membrane protein</topology>
    </subcellularLocation>
</comment>
<reference evidence="12 13" key="1">
    <citation type="journal article" date="2008" name="Nature">
        <title>The Phaeodactylum genome reveals the evolutionary history of diatom genomes.</title>
        <authorList>
            <person name="Bowler C."/>
            <person name="Allen A.E."/>
            <person name="Badger J.H."/>
            <person name="Grimwood J."/>
            <person name="Jabbari K."/>
            <person name="Kuo A."/>
            <person name="Maheswari U."/>
            <person name="Martens C."/>
            <person name="Maumus F."/>
            <person name="Otillar R.P."/>
            <person name="Rayko E."/>
            <person name="Salamov A."/>
            <person name="Vandepoele K."/>
            <person name="Beszteri B."/>
            <person name="Gruber A."/>
            <person name="Heijde M."/>
            <person name="Katinka M."/>
            <person name="Mock T."/>
            <person name="Valentin K."/>
            <person name="Verret F."/>
            <person name="Berges J.A."/>
            <person name="Brownlee C."/>
            <person name="Cadoret J.P."/>
            <person name="Chiovitti A."/>
            <person name="Choi C.J."/>
            <person name="Coesel S."/>
            <person name="De Martino A."/>
            <person name="Detter J.C."/>
            <person name="Durkin C."/>
            <person name="Falciatore A."/>
            <person name="Fournet J."/>
            <person name="Haruta M."/>
            <person name="Huysman M.J."/>
            <person name="Jenkins B.D."/>
            <person name="Jiroutova K."/>
            <person name="Jorgensen R.E."/>
            <person name="Joubert Y."/>
            <person name="Kaplan A."/>
            <person name="Kroger N."/>
            <person name="Kroth P.G."/>
            <person name="La Roche J."/>
            <person name="Lindquist E."/>
            <person name="Lommer M."/>
            <person name="Martin-Jezequel V."/>
            <person name="Lopez P.J."/>
            <person name="Lucas S."/>
            <person name="Mangogna M."/>
            <person name="McGinnis K."/>
            <person name="Medlin L.K."/>
            <person name="Montsant A."/>
            <person name="Oudot-Le Secq M.P."/>
            <person name="Napoli C."/>
            <person name="Obornik M."/>
            <person name="Parker M.S."/>
            <person name="Petit J.L."/>
            <person name="Porcel B.M."/>
            <person name="Poulsen N."/>
            <person name="Robison M."/>
            <person name="Rychlewski L."/>
            <person name="Rynearson T.A."/>
            <person name="Schmutz J."/>
            <person name="Shapiro H."/>
            <person name="Siaut M."/>
            <person name="Stanley M."/>
            <person name="Sussman M.R."/>
            <person name="Taylor A.R."/>
            <person name="Vardi A."/>
            <person name="von Dassow P."/>
            <person name="Vyverman W."/>
            <person name="Willis A."/>
            <person name="Wyrwicz L.S."/>
            <person name="Rokhsar D.S."/>
            <person name="Weissenbach J."/>
            <person name="Armbrust E.V."/>
            <person name="Green B.R."/>
            <person name="Van de Peer Y."/>
            <person name="Grigoriev I.V."/>
        </authorList>
    </citation>
    <scope>NUCLEOTIDE SEQUENCE [LARGE SCALE GENOMIC DNA]</scope>
    <source>
        <strain evidence="12 13">CCAP 1055/1</strain>
    </source>
</reference>
<feature type="transmembrane region" description="Helical" evidence="11">
    <location>
        <begin position="215"/>
        <end position="233"/>
    </location>
</feature>
<organism evidence="12 13">
    <name type="scientific">Phaeodactylum tricornutum (strain CCAP 1055/1)</name>
    <dbReference type="NCBI Taxonomy" id="556484"/>
    <lineage>
        <taxon>Eukaryota</taxon>
        <taxon>Sar</taxon>
        <taxon>Stramenopiles</taxon>
        <taxon>Ochrophyta</taxon>
        <taxon>Bacillariophyta</taxon>
        <taxon>Bacillariophyceae</taxon>
        <taxon>Bacillariophycidae</taxon>
        <taxon>Naviculales</taxon>
        <taxon>Phaeodactylaceae</taxon>
        <taxon>Phaeodactylum</taxon>
    </lineage>
</organism>
<evidence type="ECO:0000256" key="7">
    <source>
        <dbReference type="ARBA" id="ARBA00022927"/>
    </source>
</evidence>
<evidence type="ECO:0000256" key="1">
    <source>
        <dbReference type="ARBA" id="ARBA00004477"/>
    </source>
</evidence>
<evidence type="ECO:0000256" key="5">
    <source>
        <dbReference type="ARBA" id="ARBA00022692"/>
    </source>
</evidence>
<dbReference type="PaxDb" id="2850-Phatr47099"/>
<dbReference type="EMBL" id="CM000614">
    <property type="protein sequence ID" value="EEC47295.1"/>
    <property type="molecule type" value="Genomic_DNA"/>
</dbReference>
<evidence type="ECO:0000256" key="2">
    <source>
        <dbReference type="ARBA" id="ARBA00010604"/>
    </source>
</evidence>
<dbReference type="Proteomes" id="UP000000759">
    <property type="component" value="Chromosome 12"/>
</dbReference>
<comment type="similarity">
    <text evidence="2">Belongs to the SEC62 family.</text>
</comment>
<keyword evidence="13" id="KW-1185">Reference proteome</keyword>
<evidence type="ECO:0000256" key="10">
    <source>
        <dbReference type="ARBA" id="ARBA00023136"/>
    </source>
</evidence>
<feature type="transmembrane region" description="Helical" evidence="11">
    <location>
        <begin position="126"/>
        <end position="144"/>
    </location>
</feature>
<keyword evidence="8 11" id="KW-1133">Transmembrane helix</keyword>
<dbReference type="PANTHER" id="PTHR12443:SF9">
    <property type="entry name" value="TRANSLOCATION PROTEIN SEC62"/>
    <property type="match status" value="1"/>
</dbReference>
<evidence type="ECO:0000256" key="9">
    <source>
        <dbReference type="ARBA" id="ARBA00023010"/>
    </source>
</evidence>
<dbReference type="GO" id="GO:0031204">
    <property type="term" value="P:post-translational protein targeting to membrane, translocation"/>
    <property type="evidence" value="ECO:0007669"/>
    <property type="project" value="TreeGrafter"/>
</dbReference>
<gene>
    <name evidence="12" type="ORF">PHATRDRAFT_47099</name>
</gene>
<dbReference type="STRING" id="556484.B7G2F8"/>
<dbReference type="PANTHER" id="PTHR12443">
    <property type="entry name" value="TRANSLOCATION PROTEIN SEC62"/>
    <property type="match status" value="1"/>
</dbReference>